<dbReference type="STRING" id="29920.A0A329SNI4"/>
<dbReference type="OrthoDB" id="128808at2759"/>
<organism evidence="2 3">
    <name type="scientific">Phytophthora cactorum</name>
    <dbReference type="NCBI Taxonomy" id="29920"/>
    <lineage>
        <taxon>Eukaryota</taxon>
        <taxon>Sar</taxon>
        <taxon>Stramenopiles</taxon>
        <taxon>Oomycota</taxon>
        <taxon>Peronosporomycetes</taxon>
        <taxon>Peronosporales</taxon>
        <taxon>Peronosporaceae</taxon>
        <taxon>Phytophthora</taxon>
    </lineage>
</organism>
<feature type="domain" description="Reverse transcriptase" evidence="1">
    <location>
        <begin position="80"/>
        <end position="235"/>
    </location>
</feature>
<evidence type="ECO:0000313" key="3">
    <source>
        <dbReference type="Proteomes" id="UP000251314"/>
    </source>
</evidence>
<dbReference type="Proteomes" id="UP000251314">
    <property type="component" value="Unassembled WGS sequence"/>
</dbReference>
<sequence>MDEVAGWIEEVTDPTPDQCAVGNDITEVEVLAVIQACKAGKATGSGLLGNDWYRAEFSDTFFESKNYFFCLKKGGDQRKALNYRPIALPNTDYKVFSRILAKRVRATSDERIRPNQNGFVPGRTIHETLHLFEDAQRCIEEDGEQTEAIDPLLKFMKAYGLISRDFLLKTVKRQGYPVQFIRTVGLLHEGTTATFRANGFASRKVSVASGIRQGCPLVPLLFILALDSLYREIERVSSHSVLSRGSWTFA</sequence>
<dbReference type="PANTHER" id="PTHR19446">
    <property type="entry name" value="REVERSE TRANSCRIPTASES"/>
    <property type="match status" value="1"/>
</dbReference>
<dbReference type="InterPro" id="IPR000477">
    <property type="entry name" value="RT_dom"/>
</dbReference>
<dbReference type="Pfam" id="PF00078">
    <property type="entry name" value="RVT_1"/>
    <property type="match status" value="1"/>
</dbReference>
<dbReference type="AlphaFoldDB" id="A0A329SNI4"/>
<comment type="caution">
    <text evidence="2">The sequence shown here is derived from an EMBL/GenBank/DDBJ whole genome shotgun (WGS) entry which is preliminary data.</text>
</comment>
<dbReference type="CDD" id="cd01650">
    <property type="entry name" value="RT_nLTR_like"/>
    <property type="match status" value="1"/>
</dbReference>
<evidence type="ECO:0000259" key="1">
    <source>
        <dbReference type="Pfam" id="PF00078"/>
    </source>
</evidence>
<gene>
    <name evidence="2" type="ORF">PC110_g5302</name>
</gene>
<protein>
    <recommendedName>
        <fullName evidence="1">Reverse transcriptase domain-containing protein</fullName>
    </recommendedName>
</protein>
<dbReference type="VEuPathDB" id="FungiDB:PC110_g5302"/>
<accession>A0A329SNI4</accession>
<proteinExistence type="predicted"/>
<reference evidence="2 3" key="1">
    <citation type="submission" date="2018-01" db="EMBL/GenBank/DDBJ databases">
        <title>Draft genome of the strawberry crown rot pathogen Phytophthora cactorum.</title>
        <authorList>
            <person name="Armitage A.D."/>
            <person name="Lysoe E."/>
            <person name="Nellist C.F."/>
            <person name="Harrison R.J."/>
            <person name="Brurberg M.B."/>
        </authorList>
    </citation>
    <scope>NUCLEOTIDE SEQUENCE [LARGE SCALE GENOMIC DNA]</scope>
    <source>
        <strain evidence="2 3">10300</strain>
    </source>
</reference>
<name>A0A329SNI4_9STRA</name>
<keyword evidence="3" id="KW-1185">Reference proteome</keyword>
<dbReference type="EMBL" id="MJFZ01000088">
    <property type="protein sequence ID" value="RAW38437.1"/>
    <property type="molecule type" value="Genomic_DNA"/>
</dbReference>
<evidence type="ECO:0000313" key="2">
    <source>
        <dbReference type="EMBL" id="RAW38437.1"/>
    </source>
</evidence>